<sequence>MPRHCLLRNALAVVALSGTVLLPAIYGPSLLTQTCDASLVHGAVQNAEEWKAISVDGFQSSAHHWRNIRDAGRFIQANPGQPAYSPSQVREIVANLLLFQRDNGGWPKDFDMTAVLTADQRKEVLATRSRSDTSYDNGNIHSQVDYLARAVAQAEEPAWRLACERGLDFLLASQYPNGGFPQRFPNPKEFHGHITFNDGVMIGILEVLDDAAEGAAHFRWLDVSRRQRARQAVQRGIGCILNCQIREGGALTGWCQQHDETTFEPRSARTFELASLCPQETAEIVRLLIRSKAPSPAVLASVEGAVDWLTRVKLLGVRVQKVKAPREEFLRHSADFDTVIVTDPKARPLWARHYEIGSNRPVFAGRDGIKKYALAEIERERRTGTAWYGSWPLALVETEYPQWRRQVEGKLPSP</sequence>
<protein>
    <submittedName>
        <fullName evidence="1">Pectate lyase</fullName>
        <ecNumber evidence="1">4.2.2.2</ecNumber>
    </submittedName>
</protein>
<dbReference type="GO" id="GO:0030570">
    <property type="term" value="F:pectate lyase activity"/>
    <property type="evidence" value="ECO:0007669"/>
    <property type="project" value="UniProtKB-EC"/>
</dbReference>
<name>A0AAU7CKV6_9BACT</name>
<dbReference type="AlphaFoldDB" id="A0AAU7CKV6"/>
<reference evidence="1" key="1">
    <citation type="submission" date="2024-05" db="EMBL/GenBank/DDBJ databases">
        <title>Planctomycetes of the genus Singulisphaera possess chitinolytic capabilities.</title>
        <authorList>
            <person name="Ivanova A."/>
        </authorList>
    </citation>
    <scope>NUCLEOTIDE SEQUENCE</scope>
    <source>
        <strain evidence="1">Ch08T</strain>
    </source>
</reference>
<keyword evidence="1" id="KW-0456">Lyase</keyword>
<dbReference type="RefSeq" id="WP_406698093.1">
    <property type="nucleotide sequence ID" value="NZ_CP155447.1"/>
</dbReference>
<dbReference type="EMBL" id="CP155447">
    <property type="protein sequence ID" value="XBH05281.1"/>
    <property type="molecule type" value="Genomic_DNA"/>
</dbReference>
<dbReference type="EC" id="4.2.2.2" evidence="1"/>
<gene>
    <name evidence="1" type="primary">pelA</name>
    <name evidence="1" type="ORF">V5E97_04470</name>
</gene>
<evidence type="ECO:0000313" key="1">
    <source>
        <dbReference type="EMBL" id="XBH05281.1"/>
    </source>
</evidence>
<dbReference type="NCBIfam" id="TIGR02474">
    <property type="entry name" value="pec_lyase"/>
    <property type="match status" value="1"/>
</dbReference>
<organism evidence="1">
    <name type="scientific">Singulisphaera sp. Ch08</name>
    <dbReference type="NCBI Taxonomy" id="3120278"/>
    <lineage>
        <taxon>Bacteria</taxon>
        <taxon>Pseudomonadati</taxon>
        <taxon>Planctomycetota</taxon>
        <taxon>Planctomycetia</taxon>
        <taxon>Isosphaerales</taxon>
        <taxon>Isosphaeraceae</taxon>
        <taxon>Singulisphaera</taxon>
    </lineage>
</organism>
<proteinExistence type="predicted"/>
<dbReference type="Pfam" id="PF09492">
    <property type="entry name" value="Pec_lyase"/>
    <property type="match status" value="1"/>
</dbReference>
<accession>A0AAU7CKV6</accession>
<dbReference type="InterPro" id="IPR012669">
    <property type="entry name" value="Pectate_lyase"/>
</dbReference>
<dbReference type="Gene3D" id="1.50.10.20">
    <property type="match status" value="1"/>
</dbReference>
<dbReference type="SUPFAM" id="SSF81853">
    <property type="entry name" value="Family 10 polysaccharide lyase"/>
    <property type="match status" value="1"/>
</dbReference>